<sequence length="247" mass="28274">MVSSSRQKPLVDFFIVGAMKSGTSSLRDLLRQHDGVDIYRGEIHYFDKETLFEQGDDWYHDHFEMDKSGVLHGDKSPSYSLDKDAPARIHAYNPEARLIWIFRNPVKRAVSNFHHAKKRNQEAMSLESSLAQAEELAAKNSPAAYLFRSQYERHLAAFAEHFSAERQYIMIFEELLADPAAETRKLLNWLGLPNDVELELPHSNEGRSVIKRKFPVAPDTVAQLEELLQPTVDAIETRLGRPIPSWS</sequence>
<dbReference type="Proteomes" id="UP000052022">
    <property type="component" value="Unassembled WGS sequence"/>
</dbReference>
<evidence type="ECO:0000313" key="2">
    <source>
        <dbReference type="EMBL" id="CUH80816.1"/>
    </source>
</evidence>
<name>A0A0P1GGT7_9RHOB</name>
<evidence type="ECO:0000256" key="1">
    <source>
        <dbReference type="ARBA" id="ARBA00022679"/>
    </source>
</evidence>
<gene>
    <name evidence="2" type="ORF">TRM7557_03088</name>
</gene>
<organism evidence="2 3">
    <name type="scientific">Tritonibacter multivorans</name>
    <dbReference type="NCBI Taxonomy" id="928856"/>
    <lineage>
        <taxon>Bacteria</taxon>
        <taxon>Pseudomonadati</taxon>
        <taxon>Pseudomonadota</taxon>
        <taxon>Alphaproteobacteria</taxon>
        <taxon>Rhodobacterales</taxon>
        <taxon>Paracoccaceae</taxon>
        <taxon>Tritonibacter</taxon>
    </lineage>
</organism>
<dbReference type="GO" id="GO:0008146">
    <property type="term" value="F:sulfotransferase activity"/>
    <property type="evidence" value="ECO:0007669"/>
    <property type="project" value="InterPro"/>
</dbReference>
<protein>
    <submittedName>
        <fullName evidence="2">Sulfotransferase domain protein</fullName>
    </submittedName>
</protein>
<dbReference type="Gene3D" id="3.40.50.300">
    <property type="entry name" value="P-loop containing nucleotide triphosphate hydrolases"/>
    <property type="match status" value="1"/>
</dbReference>
<keyword evidence="3" id="KW-1185">Reference proteome</keyword>
<dbReference type="RefSeq" id="WP_058291104.1">
    <property type="nucleotide sequence ID" value="NZ_CYSD01000040.1"/>
</dbReference>
<dbReference type="SUPFAM" id="SSF52540">
    <property type="entry name" value="P-loop containing nucleoside triphosphate hydrolases"/>
    <property type="match status" value="1"/>
</dbReference>
<reference evidence="2 3" key="1">
    <citation type="submission" date="2015-09" db="EMBL/GenBank/DDBJ databases">
        <authorList>
            <consortium name="Swine Surveillance"/>
        </authorList>
    </citation>
    <scope>NUCLEOTIDE SEQUENCE [LARGE SCALE GENOMIC DNA]</scope>
    <source>
        <strain evidence="2 3">CECT 7557</strain>
    </source>
</reference>
<dbReference type="EMBL" id="CYSD01000040">
    <property type="protein sequence ID" value="CUH80816.1"/>
    <property type="molecule type" value="Genomic_DNA"/>
</dbReference>
<dbReference type="InterPro" id="IPR037359">
    <property type="entry name" value="NST/OST"/>
</dbReference>
<dbReference type="PANTHER" id="PTHR10605">
    <property type="entry name" value="HEPARAN SULFATE SULFOTRANSFERASE"/>
    <property type="match status" value="1"/>
</dbReference>
<evidence type="ECO:0000313" key="3">
    <source>
        <dbReference type="Proteomes" id="UP000052022"/>
    </source>
</evidence>
<dbReference type="STRING" id="928856.SAMN04488049_11637"/>
<accession>A0A0P1GGT7</accession>
<keyword evidence="1 2" id="KW-0808">Transferase</keyword>
<dbReference type="PANTHER" id="PTHR10605:SF56">
    <property type="entry name" value="BIFUNCTIONAL HEPARAN SULFATE N-DEACETYLASE_N-SULFOTRANSFERASE"/>
    <property type="match status" value="1"/>
</dbReference>
<proteinExistence type="predicted"/>
<dbReference type="InterPro" id="IPR027417">
    <property type="entry name" value="P-loop_NTPase"/>
</dbReference>
<dbReference type="AlphaFoldDB" id="A0A0P1GGT7"/>
<dbReference type="Pfam" id="PF13469">
    <property type="entry name" value="Sulfotransfer_3"/>
    <property type="match status" value="1"/>
</dbReference>